<organism evidence="1 2">
    <name type="scientific">Lindgomyces ingoldianus</name>
    <dbReference type="NCBI Taxonomy" id="673940"/>
    <lineage>
        <taxon>Eukaryota</taxon>
        <taxon>Fungi</taxon>
        <taxon>Dikarya</taxon>
        <taxon>Ascomycota</taxon>
        <taxon>Pezizomycotina</taxon>
        <taxon>Dothideomycetes</taxon>
        <taxon>Pleosporomycetidae</taxon>
        <taxon>Pleosporales</taxon>
        <taxon>Lindgomycetaceae</taxon>
        <taxon>Lindgomyces</taxon>
    </lineage>
</organism>
<evidence type="ECO:0000313" key="1">
    <source>
        <dbReference type="EMBL" id="KAF2469827.1"/>
    </source>
</evidence>
<name>A0ACB6QU51_9PLEO</name>
<sequence length="251" mass="28240">MLKTFVLFSIRPRGAFFHALLGYIDGGWGPDGMMDMIAQILLSIFGGYMALFGAISANHTLDPSRPIWWKTYLAGGAMASIVTDFLLLYVSAIGISIAFICCGGLVALAYLVTFPVVLAWMMLIVAPFKELKIILQNAYYLVRGHKRYRSPDSLFTFHNVWFSRWYKITMFISLVLFIGCWMFWNGFLRLSGELYCPQDLQNVDLTMIGFYAASVVLRKVLCFFQGEQASVEGDEGLLDAQPLQDFGKPVV</sequence>
<dbReference type="EMBL" id="MU003510">
    <property type="protein sequence ID" value="KAF2469827.1"/>
    <property type="molecule type" value="Genomic_DNA"/>
</dbReference>
<accession>A0ACB6QU51</accession>
<evidence type="ECO:0000313" key="2">
    <source>
        <dbReference type="Proteomes" id="UP000799755"/>
    </source>
</evidence>
<protein>
    <submittedName>
        <fullName evidence="1">Uncharacterized protein</fullName>
    </submittedName>
</protein>
<keyword evidence="2" id="KW-1185">Reference proteome</keyword>
<dbReference type="Proteomes" id="UP000799755">
    <property type="component" value="Unassembled WGS sequence"/>
</dbReference>
<gene>
    <name evidence="1" type="ORF">BDR25DRAFT_304247</name>
</gene>
<proteinExistence type="predicted"/>
<reference evidence="1" key="1">
    <citation type="journal article" date="2020" name="Stud. Mycol.">
        <title>101 Dothideomycetes genomes: a test case for predicting lifestyles and emergence of pathogens.</title>
        <authorList>
            <person name="Haridas S."/>
            <person name="Albert R."/>
            <person name="Binder M."/>
            <person name="Bloem J."/>
            <person name="Labutti K."/>
            <person name="Salamov A."/>
            <person name="Andreopoulos B."/>
            <person name="Baker S."/>
            <person name="Barry K."/>
            <person name="Bills G."/>
            <person name="Bluhm B."/>
            <person name="Cannon C."/>
            <person name="Castanera R."/>
            <person name="Culley D."/>
            <person name="Daum C."/>
            <person name="Ezra D."/>
            <person name="Gonzalez J."/>
            <person name="Henrissat B."/>
            <person name="Kuo A."/>
            <person name="Liang C."/>
            <person name="Lipzen A."/>
            <person name="Lutzoni F."/>
            <person name="Magnuson J."/>
            <person name="Mondo S."/>
            <person name="Nolan M."/>
            <person name="Ohm R."/>
            <person name="Pangilinan J."/>
            <person name="Park H.-J."/>
            <person name="Ramirez L."/>
            <person name="Alfaro M."/>
            <person name="Sun H."/>
            <person name="Tritt A."/>
            <person name="Yoshinaga Y."/>
            <person name="Zwiers L.-H."/>
            <person name="Turgeon B."/>
            <person name="Goodwin S."/>
            <person name="Spatafora J."/>
            <person name="Crous P."/>
            <person name="Grigoriev I."/>
        </authorList>
    </citation>
    <scope>NUCLEOTIDE SEQUENCE</scope>
    <source>
        <strain evidence="1">ATCC 200398</strain>
    </source>
</reference>
<comment type="caution">
    <text evidence="1">The sequence shown here is derived from an EMBL/GenBank/DDBJ whole genome shotgun (WGS) entry which is preliminary data.</text>
</comment>